<accession>A0A913YDP8</accession>
<feature type="region of interest" description="Disordered" evidence="1">
    <location>
        <begin position="291"/>
        <end position="426"/>
    </location>
</feature>
<dbReference type="RefSeq" id="XP_028513159.1">
    <property type="nucleotide sequence ID" value="XM_028657358.1"/>
</dbReference>
<keyword evidence="3" id="KW-1185">Reference proteome</keyword>
<evidence type="ECO:0000313" key="2">
    <source>
        <dbReference type="EnsemblMetazoa" id="XP_028513159.1"/>
    </source>
</evidence>
<reference evidence="2" key="1">
    <citation type="submission" date="2022-11" db="UniProtKB">
        <authorList>
            <consortium name="EnsemblMetazoa"/>
        </authorList>
    </citation>
    <scope>IDENTIFICATION</scope>
</reference>
<feature type="compositionally biased region" description="Polar residues" evidence="1">
    <location>
        <begin position="291"/>
        <end position="405"/>
    </location>
</feature>
<evidence type="ECO:0000256" key="1">
    <source>
        <dbReference type="SAM" id="MobiDB-lite"/>
    </source>
</evidence>
<dbReference type="EnsemblMetazoa" id="XM_028657358.1">
    <property type="protein sequence ID" value="XP_028513159.1"/>
    <property type="gene ID" value="LOC110233236"/>
</dbReference>
<organism evidence="2 3">
    <name type="scientific">Exaiptasia diaphana</name>
    <name type="common">Tropical sea anemone</name>
    <name type="synonym">Aiptasia pulchella</name>
    <dbReference type="NCBI Taxonomy" id="2652724"/>
    <lineage>
        <taxon>Eukaryota</taxon>
        <taxon>Metazoa</taxon>
        <taxon>Cnidaria</taxon>
        <taxon>Anthozoa</taxon>
        <taxon>Hexacorallia</taxon>
        <taxon>Actiniaria</taxon>
        <taxon>Aiptasiidae</taxon>
        <taxon>Exaiptasia</taxon>
    </lineage>
</organism>
<feature type="compositionally biased region" description="Low complexity" evidence="1">
    <location>
        <begin position="244"/>
        <end position="255"/>
    </location>
</feature>
<name>A0A913YDP8_EXADI</name>
<feature type="compositionally biased region" description="Polar residues" evidence="1">
    <location>
        <begin position="417"/>
        <end position="426"/>
    </location>
</feature>
<dbReference type="KEGG" id="epa:110233236"/>
<dbReference type="AlphaFoldDB" id="A0A913YDP8"/>
<dbReference type="GeneID" id="110233236"/>
<sequence>MHNVKAHQFCHVTFLRRHIQTQVKYLKTEFEFQVTVRKTRNLPWRVRTVLMVDRAVYAILPLIDYFISNVRRNKELGVEYVVFLLGAYRQPNAETKIAYPTTKSAVTLKWGWSVETGITTREVINKFEIRTGSKLASKKTIAIQFAAIDDAFTEDTFFSLKFEAGGAGGTNGSAVFTIKDIAKQEKYKDGTRDSNSTANYTYSCHLTVAFSTDNPGTRATTLIVSTNRTCSTNPPATTAPDRQNTSNNSSATTATDNRNISTNQVVTTATDNKNTSLTPDIQNNIMAINLPEKQNNNTSTPVTTAPDSQNKSTNPPVTTAPDSQNNSTNSPVTTAPDSQNNSTNPPVTTAPDSQNKSTNPPVTTAPDSQNNSTNSPVTTAPDSQNNSTNPPVTTAPDSQNNSTNPPVIEAPDRQRNRANPTASSSTMLSKLRCEIPLLMTIISAFMP</sequence>
<dbReference type="Proteomes" id="UP000887567">
    <property type="component" value="Unplaced"/>
</dbReference>
<proteinExistence type="predicted"/>
<feature type="compositionally biased region" description="Polar residues" evidence="1">
    <location>
        <begin position="227"/>
        <end position="243"/>
    </location>
</feature>
<evidence type="ECO:0000313" key="3">
    <source>
        <dbReference type="Proteomes" id="UP000887567"/>
    </source>
</evidence>
<feature type="region of interest" description="Disordered" evidence="1">
    <location>
        <begin position="227"/>
        <end position="263"/>
    </location>
</feature>
<protein>
    <submittedName>
        <fullName evidence="2">Uncharacterized protein</fullName>
    </submittedName>
</protein>